<dbReference type="EMBL" id="BGPR01005352">
    <property type="protein sequence ID" value="GBN09414.1"/>
    <property type="molecule type" value="Genomic_DNA"/>
</dbReference>
<proteinExistence type="predicted"/>
<dbReference type="Proteomes" id="UP000499080">
    <property type="component" value="Unassembled WGS sequence"/>
</dbReference>
<dbReference type="OrthoDB" id="20839at2759"/>
<organism evidence="1 2">
    <name type="scientific">Araneus ventricosus</name>
    <name type="common">Orbweaver spider</name>
    <name type="synonym">Epeira ventricosa</name>
    <dbReference type="NCBI Taxonomy" id="182803"/>
    <lineage>
        <taxon>Eukaryota</taxon>
        <taxon>Metazoa</taxon>
        <taxon>Ecdysozoa</taxon>
        <taxon>Arthropoda</taxon>
        <taxon>Chelicerata</taxon>
        <taxon>Arachnida</taxon>
        <taxon>Araneae</taxon>
        <taxon>Araneomorphae</taxon>
        <taxon>Entelegynae</taxon>
        <taxon>Araneoidea</taxon>
        <taxon>Araneidae</taxon>
        <taxon>Araneus</taxon>
    </lineage>
</organism>
<comment type="caution">
    <text evidence="1">The sequence shown here is derived from an EMBL/GenBank/DDBJ whole genome shotgun (WGS) entry which is preliminary data.</text>
</comment>
<accession>A0A4Y2L4C7</accession>
<protein>
    <submittedName>
        <fullName evidence="1">Uncharacterized protein</fullName>
    </submittedName>
</protein>
<gene>
    <name evidence="1" type="ORF">AVEN_205289_1</name>
</gene>
<keyword evidence="2" id="KW-1185">Reference proteome</keyword>
<sequence>MAKNKRYERVSDVAVAIMGRGKWSMKDYEILTRWFKLRREKGLSTLDEDTMERIIEDFEMQCSNRFQDALKTEKGLGIEYDEDVICDVCRSKLDLGLIISNFIPFLNEKSLPVCQLGEQYNHNRNELR</sequence>
<reference evidence="1 2" key="1">
    <citation type="journal article" date="2019" name="Sci. Rep.">
        <title>Orb-weaving spider Araneus ventricosus genome elucidates the spidroin gene catalogue.</title>
        <authorList>
            <person name="Kono N."/>
            <person name="Nakamura H."/>
            <person name="Ohtoshi R."/>
            <person name="Moran D.A.P."/>
            <person name="Shinohara A."/>
            <person name="Yoshida Y."/>
            <person name="Fujiwara M."/>
            <person name="Mori M."/>
            <person name="Tomita M."/>
            <person name="Arakawa K."/>
        </authorList>
    </citation>
    <scope>NUCLEOTIDE SEQUENCE [LARGE SCALE GENOMIC DNA]</scope>
</reference>
<name>A0A4Y2L4C7_ARAVE</name>
<dbReference type="AlphaFoldDB" id="A0A4Y2L4C7"/>
<evidence type="ECO:0000313" key="2">
    <source>
        <dbReference type="Proteomes" id="UP000499080"/>
    </source>
</evidence>
<evidence type="ECO:0000313" key="1">
    <source>
        <dbReference type="EMBL" id="GBN09414.1"/>
    </source>
</evidence>